<dbReference type="SUPFAM" id="SSF88697">
    <property type="entry name" value="PUA domain-like"/>
    <property type="match status" value="1"/>
</dbReference>
<dbReference type="CDD" id="cd18084">
    <property type="entry name" value="RsmE-like"/>
    <property type="match status" value="1"/>
</dbReference>
<dbReference type="InterPro" id="IPR029026">
    <property type="entry name" value="tRNA_m1G_MTases_N"/>
</dbReference>
<keyword evidence="5" id="KW-0698">rRNA processing</keyword>
<evidence type="ECO:0000256" key="8">
    <source>
        <dbReference type="ARBA" id="ARBA00022691"/>
    </source>
</evidence>
<reference evidence="13" key="1">
    <citation type="submission" date="2018-06" db="EMBL/GenBank/DDBJ databases">
        <authorList>
            <person name="Zhirakovskaya E."/>
        </authorList>
    </citation>
    <scope>NUCLEOTIDE SEQUENCE</scope>
</reference>
<dbReference type="NCBIfam" id="NF008692">
    <property type="entry name" value="PRK11713.1-5"/>
    <property type="match status" value="1"/>
</dbReference>
<evidence type="ECO:0000256" key="5">
    <source>
        <dbReference type="ARBA" id="ARBA00022552"/>
    </source>
</evidence>
<dbReference type="Pfam" id="PF20260">
    <property type="entry name" value="PUA_4"/>
    <property type="match status" value="1"/>
</dbReference>
<comment type="subcellular location">
    <subcellularLocation>
        <location evidence="1">Cytoplasm</location>
    </subcellularLocation>
</comment>
<comment type="function">
    <text evidence="9">Specifically methylates the N3 position of the uracil ring of uridine 1498 (m3U1498) in 16S rRNA. Acts on the fully assembled 30S ribosomal subunit.</text>
</comment>
<gene>
    <name evidence="13" type="ORF">MNBD_GAMMA23-1705</name>
</gene>
<evidence type="ECO:0000256" key="7">
    <source>
        <dbReference type="ARBA" id="ARBA00022679"/>
    </source>
</evidence>
<evidence type="ECO:0000256" key="2">
    <source>
        <dbReference type="ARBA" id="ARBA00005528"/>
    </source>
</evidence>
<dbReference type="InterPro" id="IPR015947">
    <property type="entry name" value="PUA-like_sf"/>
</dbReference>
<dbReference type="InterPro" id="IPR046886">
    <property type="entry name" value="RsmE_MTase_dom"/>
</dbReference>
<comment type="similarity">
    <text evidence="2">Belongs to the RNA methyltransferase RsmE family.</text>
</comment>
<evidence type="ECO:0000313" key="13">
    <source>
        <dbReference type="EMBL" id="VAW96222.1"/>
    </source>
</evidence>
<proteinExistence type="inferred from homology"/>
<accession>A0A3B1A8R3</accession>
<dbReference type="GO" id="GO:0070042">
    <property type="term" value="F:rRNA (uridine-N3-)-methyltransferase activity"/>
    <property type="evidence" value="ECO:0007669"/>
    <property type="project" value="TreeGrafter"/>
</dbReference>
<comment type="catalytic activity">
    <reaction evidence="10">
        <text>uridine(1498) in 16S rRNA + S-adenosyl-L-methionine = N(3)-methyluridine(1498) in 16S rRNA + S-adenosyl-L-homocysteine + H(+)</text>
        <dbReference type="Rhea" id="RHEA:42920"/>
        <dbReference type="Rhea" id="RHEA-COMP:10283"/>
        <dbReference type="Rhea" id="RHEA-COMP:10284"/>
        <dbReference type="ChEBI" id="CHEBI:15378"/>
        <dbReference type="ChEBI" id="CHEBI:57856"/>
        <dbReference type="ChEBI" id="CHEBI:59789"/>
        <dbReference type="ChEBI" id="CHEBI:65315"/>
        <dbReference type="ChEBI" id="CHEBI:74502"/>
        <dbReference type="EC" id="2.1.1.193"/>
    </reaction>
</comment>
<evidence type="ECO:0000256" key="10">
    <source>
        <dbReference type="ARBA" id="ARBA00047944"/>
    </source>
</evidence>
<dbReference type="EC" id="2.1.1.193" evidence="3"/>
<dbReference type="PANTHER" id="PTHR30027:SF3">
    <property type="entry name" value="16S RRNA (URACIL(1498)-N(3))-METHYLTRANSFERASE"/>
    <property type="match status" value="1"/>
</dbReference>
<keyword evidence="4" id="KW-0963">Cytoplasm</keyword>
<dbReference type="GO" id="GO:0005737">
    <property type="term" value="C:cytoplasm"/>
    <property type="evidence" value="ECO:0007669"/>
    <property type="project" value="UniProtKB-SubCell"/>
</dbReference>
<dbReference type="PIRSF" id="PIRSF015601">
    <property type="entry name" value="MTase_slr0722"/>
    <property type="match status" value="1"/>
</dbReference>
<dbReference type="NCBIfam" id="TIGR00046">
    <property type="entry name" value="RsmE family RNA methyltransferase"/>
    <property type="match status" value="1"/>
</dbReference>
<evidence type="ECO:0000256" key="9">
    <source>
        <dbReference type="ARBA" id="ARBA00025699"/>
    </source>
</evidence>
<dbReference type="PANTHER" id="PTHR30027">
    <property type="entry name" value="RIBOSOMAL RNA SMALL SUBUNIT METHYLTRANSFERASE E"/>
    <property type="match status" value="1"/>
</dbReference>
<evidence type="ECO:0000256" key="4">
    <source>
        <dbReference type="ARBA" id="ARBA00022490"/>
    </source>
</evidence>
<evidence type="ECO:0000259" key="12">
    <source>
        <dbReference type="Pfam" id="PF20260"/>
    </source>
</evidence>
<dbReference type="Pfam" id="PF04452">
    <property type="entry name" value="Methyltrans_RNA"/>
    <property type="match status" value="1"/>
</dbReference>
<dbReference type="InterPro" id="IPR006700">
    <property type="entry name" value="RsmE"/>
</dbReference>
<dbReference type="GO" id="GO:0070475">
    <property type="term" value="P:rRNA base methylation"/>
    <property type="evidence" value="ECO:0007669"/>
    <property type="project" value="TreeGrafter"/>
</dbReference>
<feature type="domain" description="Ribosomal RNA small subunit methyltransferase E PUA-like" evidence="12">
    <location>
        <begin position="20"/>
        <end position="65"/>
    </location>
</feature>
<keyword evidence="6 13" id="KW-0489">Methyltransferase</keyword>
<keyword evidence="8" id="KW-0949">S-adenosyl-L-methionine</keyword>
<evidence type="ECO:0000259" key="11">
    <source>
        <dbReference type="Pfam" id="PF04452"/>
    </source>
</evidence>
<dbReference type="Gene3D" id="2.40.240.20">
    <property type="entry name" value="Hypothetical PUA domain-like, domain 1"/>
    <property type="match status" value="1"/>
</dbReference>
<evidence type="ECO:0000256" key="6">
    <source>
        <dbReference type="ARBA" id="ARBA00022603"/>
    </source>
</evidence>
<dbReference type="InterPro" id="IPR046887">
    <property type="entry name" value="RsmE_PUA-like"/>
</dbReference>
<dbReference type="InterPro" id="IPR029028">
    <property type="entry name" value="Alpha/beta_knot_MTases"/>
</dbReference>
<name>A0A3B1A8R3_9ZZZZ</name>
<keyword evidence="7 13" id="KW-0808">Transferase</keyword>
<organism evidence="13">
    <name type="scientific">hydrothermal vent metagenome</name>
    <dbReference type="NCBI Taxonomy" id="652676"/>
    <lineage>
        <taxon>unclassified sequences</taxon>
        <taxon>metagenomes</taxon>
        <taxon>ecological metagenomes</taxon>
    </lineage>
</organism>
<dbReference type="AlphaFoldDB" id="A0A3B1A8R3"/>
<dbReference type="SUPFAM" id="SSF75217">
    <property type="entry name" value="alpha/beta knot"/>
    <property type="match status" value="1"/>
</dbReference>
<feature type="domain" description="Ribosomal RNA small subunit methyltransferase E methyltransferase" evidence="11">
    <location>
        <begin position="75"/>
        <end position="234"/>
    </location>
</feature>
<evidence type="ECO:0000256" key="3">
    <source>
        <dbReference type="ARBA" id="ARBA00012328"/>
    </source>
</evidence>
<dbReference type="EMBL" id="UOFT01000052">
    <property type="protein sequence ID" value="VAW96222.1"/>
    <property type="molecule type" value="Genomic_DNA"/>
</dbReference>
<evidence type="ECO:0000256" key="1">
    <source>
        <dbReference type="ARBA" id="ARBA00004496"/>
    </source>
</evidence>
<protein>
    <recommendedName>
        <fullName evidence="3">16S rRNA (uracil(1498)-N(3))-methyltransferase</fullName>
        <ecNumber evidence="3">2.1.1.193</ecNumber>
    </recommendedName>
</protein>
<sequence length="242" mass="27316">MRVPRIYLNQQLDSGNTIQLSDEAHRHVINVLRLREKDKLIIFNAQGHEFNAFIEKVEKKQTSISIEQQQENTTTSPLHIELGLSLIKNDKLDFAIQKTVELGVTSITPLSADRSTIKLDSKRELRRRSHWQGIIQSACEQSGRNILPKLNTLQTIPIWLASSEIPGIIFEPRASIGLNKLKPSNKIRIIIGPEGGFSKNELEEIAQYQFTQVKLGPRILRAETAAITAIATLQLLWGDLNN</sequence>
<dbReference type="Gene3D" id="3.40.1280.10">
    <property type="match status" value="1"/>
</dbReference>